<dbReference type="PROSITE" id="PS50102">
    <property type="entry name" value="RRM"/>
    <property type="match status" value="1"/>
</dbReference>
<sequence length="160" mass="17688">VRFADTDAAWEAKTKMDGTLFFGQKLRVELDCTTDFLSKCLVHGINSQAEWQEIHDAFKPFGDIRYVHLHGDWVARVVFESSGQAVNAMKTLSRTKLPGTAVTITVAAPYDGTEDLAEVEVGNLPNGVTEQQLFRYFGRAGKVVSVSLGPQRLPPEFSEP</sequence>
<dbReference type="InterPro" id="IPR000504">
    <property type="entry name" value="RRM_dom"/>
</dbReference>
<evidence type="ECO:0000256" key="2">
    <source>
        <dbReference type="PROSITE-ProRule" id="PRU00176"/>
    </source>
</evidence>
<comment type="caution">
    <text evidence="4">The sequence shown here is derived from an EMBL/GenBank/DDBJ whole genome shotgun (WGS) entry which is preliminary data.</text>
</comment>
<dbReference type="Pfam" id="PF00076">
    <property type="entry name" value="RRM_1"/>
    <property type="match status" value="2"/>
</dbReference>
<dbReference type="GO" id="GO:0005737">
    <property type="term" value="C:cytoplasm"/>
    <property type="evidence" value="ECO:0007669"/>
    <property type="project" value="TreeGrafter"/>
</dbReference>
<evidence type="ECO:0000313" key="4">
    <source>
        <dbReference type="EMBL" id="CAE8616616.1"/>
    </source>
</evidence>
<dbReference type="PANTHER" id="PTHR23003">
    <property type="entry name" value="RNA RECOGNITION MOTIF RRM DOMAIN CONTAINING PROTEIN"/>
    <property type="match status" value="1"/>
</dbReference>
<dbReference type="InterPro" id="IPR050374">
    <property type="entry name" value="RRT5_SRSF_SR"/>
</dbReference>
<dbReference type="InterPro" id="IPR012677">
    <property type="entry name" value="Nucleotide-bd_a/b_plait_sf"/>
</dbReference>
<evidence type="ECO:0000313" key="5">
    <source>
        <dbReference type="Proteomes" id="UP000654075"/>
    </source>
</evidence>
<dbReference type="InterPro" id="IPR035979">
    <property type="entry name" value="RBD_domain_sf"/>
</dbReference>
<protein>
    <recommendedName>
        <fullName evidence="3">RRM domain-containing protein</fullName>
    </recommendedName>
</protein>
<gene>
    <name evidence="4" type="ORF">PGLA1383_LOCUS34291</name>
</gene>
<feature type="non-terminal residue" evidence="4">
    <location>
        <position position="160"/>
    </location>
</feature>
<organism evidence="4 5">
    <name type="scientific">Polarella glacialis</name>
    <name type="common">Dinoflagellate</name>
    <dbReference type="NCBI Taxonomy" id="89957"/>
    <lineage>
        <taxon>Eukaryota</taxon>
        <taxon>Sar</taxon>
        <taxon>Alveolata</taxon>
        <taxon>Dinophyceae</taxon>
        <taxon>Suessiales</taxon>
        <taxon>Suessiaceae</taxon>
        <taxon>Polarella</taxon>
    </lineage>
</organism>
<dbReference type="AlphaFoldDB" id="A0A813FV04"/>
<dbReference type="EMBL" id="CAJNNV010025922">
    <property type="protein sequence ID" value="CAE8616616.1"/>
    <property type="molecule type" value="Genomic_DNA"/>
</dbReference>
<keyword evidence="1 2" id="KW-0694">RNA-binding</keyword>
<dbReference type="Proteomes" id="UP000654075">
    <property type="component" value="Unassembled WGS sequence"/>
</dbReference>
<keyword evidence="5" id="KW-1185">Reference proteome</keyword>
<evidence type="ECO:0000259" key="3">
    <source>
        <dbReference type="PROSITE" id="PS50102"/>
    </source>
</evidence>
<dbReference type="GO" id="GO:0005634">
    <property type="term" value="C:nucleus"/>
    <property type="evidence" value="ECO:0007669"/>
    <property type="project" value="TreeGrafter"/>
</dbReference>
<proteinExistence type="predicted"/>
<dbReference type="SMART" id="SM00360">
    <property type="entry name" value="RRM"/>
    <property type="match status" value="1"/>
</dbReference>
<dbReference type="CDD" id="cd00590">
    <property type="entry name" value="RRM_SF"/>
    <property type="match status" value="1"/>
</dbReference>
<dbReference type="GO" id="GO:0003729">
    <property type="term" value="F:mRNA binding"/>
    <property type="evidence" value="ECO:0007669"/>
    <property type="project" value="TreeGrafter"/>
</dbReference>
<dbReference type="Gene3D" id="3.30.70.330">
    <property type="match status" value="2"/>
</dbReference>
<dbReference type="SUPFAM" id="SSF54928">
    <property type="entry name" value="RNA-binding domain, RBD"/>
    <property type="match status" value="2"/>
</dbReference>
<feature type="domain" description="RRM" evidence="3">
    <location>
        <begin position="38"/>
        <end position="109"/>
    </location>
</feature>
<reference evidence="4" key="1">
    <citation type="submission" date="2021-02" db="EMBL/GenBank/DDBJ databases">
        <authorList>
            <person name="Dougan E. K."/>
            <person name="Rhodes N."/>
            <person name="Thang M."/>
            <person name="Chan C."/>
        </authorList>
    </citation>
    <scope>NUCLEOTIDE SEQUENCE</scope>
</reference>
<accession>A0A813FV04</accession>
<evidence type="ECO:0000256" key="1">
    <source>
        <dbReference type="ARBA" id="ARBA00022884"/>
    </source>
</evidence>
<name>A0A813FV04_POLGL</name>